<reference evidence="1 2" key="1">
    <citation type="submission" date="2021-05" db="EMBL/GenBank/DDBJ databases">
        <title>Culturable bacteria isolated from Daya Bay.</title>
        <authorList>
            <person name="Zheng W."/>
            <person name="Yu S."/>
            <person name="Huang Y."/>
        </authorList>
    </citation>
    <scope>NUCLEOTIDE SEQUENCE [LARGE SCALE GENOMIC DNA]</scope>
    <source>
        <strain evidence="1 2">DP4N28-5</strain>
    </source>
</reference>
<evidence type="ECO:0000313" key="2">
    <source>
        <dbReference type="Proteomes" id="UP000756530"/>
    </source>
</evidence>
<evidence type="ECO:0008006" key="3">
    <source>
        <dbReference type="Google" id="ProtNLM"/>
    </source>
</evidence>
<organism evidence="1 2">
    <name type="scientific">Maritimibacter dapengensis</name>
    <dbReference type="NCBI Taxonomy" id="2836868"/>
    <lineage>
        <taxon>Bacteria</taxon>
        <taxon>Pseudomonadati</taxon>
        <taxon>Pseudomonadota</taxon>
        <taxon>Alphaproteobacteria</taxon>
        <taxon>Rhodobacterales</taxon>
        <taxon>Roseobacteraceae</taxon>
        <taxon>Maritimibacter</taxon>
    </lineage>
</organism>
<sequence>MARITYGANNLGFWNPAGEYQNWYDVTRLDMSFLVLEFNPAKAGFSYDPNEQPYKIVFSFRDAEITVPTEGPRAGDDVFTDGTIANVRMFNDSGQLIWRAAGLNSDLSYFMNKWDDGGTWDAFQSIMSAPFTIVGANGNGRPPGDWTGDDIDTGYQRDIVNALQGDDFIKDYGGRDIYRGGGGWDTVSYEQWYYSPGHVDRGLNVNLTTGTIRGPDRNVDQVVGVEAVRGTFRKDIFVGNNADNGFMGFDGRDFFNGRGGSDWVAYDRDDRYGGFQGIFANLRRDFVTDGFNDRDVVMNIENVVGTNFDDVFLDTTGDNEFRGHDGEDVFYFKQGSDIARGGNGDDTFIYQTARFGDDLIEDFEVGSDVIRVGGAATFGDLDLSQDGSDTIVAWNGNTIRLWNVDHTDLDAEDFGYVIV</sequence>
<gene>
    <name evidence="1" type="ORF">KJP28_02370</name>
</gene>
<evidence type="ECO:0000313" key="1">
    <source>
        <dbReference type="EMBL" id="MBV7377753.1"/>
    </source>
</evidence>
<name>A0ABS6SXR0_9RHOB</name>
<protein>
    <recommendedName>
        <fullName evidence="3">Hemolysin-type calcium-binding repeat-containing protein</fullName>
    </recommendedName>
</protein>
<accession>A0ABS6SXR0</accession>
<dbReference type="Proteomes" id="UP000756530">
    <property type="component" value="Unassembled WGS sequence"/>
</dbReference>
<comment type="caution">
    <text evidence="1">The sequence shown here is derived from an EMBL/GenBank/DDBJ whole genome shotgun (WGS) entry which is preliminary data.</text>
</comment>
<proteinExistence type="predicted"/>
<keyword evidence="2" id="KW-1185">Reference proteome</keyword>
<dbReference type="EMBL" id="JAHUZE010000001">
    <property type="protein sequence ID" value="MBV7377753.1"/>
    <property type="molecule type" value="Genomic_DNA"/>
</dbReference>
<dbReference type="RefSeq" id="WP_218390624.1">
    <property type="nucleotide sequence ID" value="NZ_JAHUZE010000001.1"/>
</dbReference>